<reference evidence="2" key="1">
    <citation type="submission" date="2021-06" db="EMBL/GenBank/DDBJ databases">
        <title>Elioraea tepida, sp. nov., a moderately thermophilic aerobic anoxygenic phototrophic bacterium isolated from an alkaline siliceous hot spring mat community in Yellowstone National Park, WY, USA.</title>
        <authorList>
            <person name="Saini M.K."/>
            <person name="Yoshida S."/>
            <person name="Sebastian A."/>
            <person name="Hirose S."/>
            <person name="Hara E."/>
            <person name="Tamaki H."/>
            <person name="Soulier N.T."/>
            <person name="Albert I."/>
            <person name="Hanada S."/>
            <person name="Bryant D.A."/>
            <person name="Tank M."/>
        </authorList>
    </citation>
    <scope>NUCLEOTIDE SEQUENCE</scope>
    <source>
        <strain evidence="2">MS-P2</strain>
    </source>
</reference>
<sequence>MRWWPFSRPPCTVPAFEVLEERIMLAAQPVVAISGPAEVTLGGTATLTLTFDNQPDASPGSDVGYAPYIDLVLPKNGADGAGPGSDAPFENDGIRFLSATYLGSPVAATVLEFDVNGEAVHPFARDATGELRVVRAADYGLGPGDELVVLQLPFGSFTPDQTAQQISVRLEVSSLADAGVALPITAVAGFALGRDALNNPAADPPLLGPVASTTLTPTLLSLSKSFDGPDGETATGPNFPRAYTLSLDIAAGQTLTDLVLTDRLPDGIVVTGATITSGPAGSIDFDPDTNDLIVRFADPVLGAPGPDVTVRVTFHVGEFLEPGAPGTPVLDPATGAPRPLANELSATATWTPLDPRDPIATVTVDPPGPENVFIARALAVQKSVSVVGGGAPEPFDTLRWTLSAQVSDYFSFADLVLSDTLSDGQSVDPTSPSLVVREGGVVIHSGAFDPSNVTIIGNADGTTSVSFRIADELAFRGLDPELSGGRVGAPAGPTTLAVTFDSTVARYYADGRPLLQGDRLGNTAEIAGTIPGSGGTVTDAGAAGTALARGFGLAKSIYLVNGERPASPTPPVTNTDTITFRLQYTLPTGSANDFTLTDFLPLPIFRVVGDFGPLTFLDLRDDGTNPATLPPPGTAWWHPDETFDLANPVGYAGAPTLVLDPASNSVTFDFGSFHMEVPQTLKVDILFRLPVEGRPFGDNLFLTNLVTSREANTAGAVATGNAIAQLVLTQPALNVTKGVIGVATGQSVFPLSFDPAATGPVPFAPPGSAGAPFSGTITSAMLAEVPIDSDLAGVDAGDLVRFAIVVENTGRGIRGAHDILIRDTLSAGFEIPPGGLNLTVTRGDGVAIPFVLRGGGLFDPGGGIELLDPTDLDPTDPGGALARFTTEGEPGSPPTAPTGRNLALITYDLRVADAAQATGLVLTNTAEIARYAAVEGGDDFAVNLLPADRFDHATVVTGDPIIEKVLVSTSLPESADPFVLIGEEALFRVTLSLREGLTRDLVLADILPTTPGVLTLRDWTLVSLGSTISFTGSAPPVGVPQTGPITLPLGDTINLADNVVDARDRIVFEVRAAVLDVPQNSRGDVLVNTASATFTDAAGVTRSIADTESVTIAEPSLELTKTANRTTADGGDLITYTLLVTNPVGPAAAPVFDLTIRDLFDDPDLSLVGGSVTLGGTAAARASILLGNGQTDQSIRVFLPDLKPGETLSVTYRGRISDTVESGSTVLNTAIAQGDSAPGNVPGQRVHEDQSTATVRIAGPTLSKTVFSTSLADTGTSQGNPSLQDLAYGEEVTFRLTARFAEGTTLNARLVDLLPNTLPPLEVRSASIVSVGANLTAPGAVVGAAGALSNRNADPFNDTVTFTLGDVFNRPDGVSNANDTIVFEVTARLRGDLGAPAGAVLTNRGELVYRSEGTDRTISAQARVETVVPRLSIEKVADRLEADGGDIVTYTVRLRNLNVAFAGPAYDLVLSDLLEDPDLILVPGTVAVSGVPATILEGNGSGDATIRIGIDRLVAGETLTVTYQARIDESVIAGSRVDNVASFQGDTYPGLRAGEVVVRGADAERVRIGVPALEKEVFATSLPETGTSQFAPGRPDVAIGETVVFRLVLTLPEATNILLSLVDQMPAGPGVMEYLSYEILPLRATTNLSFVPGTETATVVDSNGDGRPDRLSIAFGTVTNASDNVVDENDQIVVLVTGRVVNDPANVSGRVLVNTAQSFLDMVPQAPATAALDVVEPELVIDKSSSRTSGDAGDRTTYTVVVAPAPGMTGPAYGVRLTDLLPPDMALVPGTVTTTAGTIVTGNGAGDATVVVDLPTLLPGASPVTIRFDAVLRDSVAPQQAIDNRVDVAYRSAPSFQRDYAASDTARIVVAMEPSISKAVVVTSLAETGFAFFDPLAPDVAIGETITYRIVATLAEGTQTLVLRDLLPGAGSPALANLRVLEARVDAIGANISGSALSVGDAGTVADNTVTFDFGTVVNPGDNVTDSRDQVAVVIRARVTDIPDNVAGRALRNDGEVQVGAPSDPSVRIVRTDRAVVDVVEPTLRIFKEPSVPTGDAGDEIEYRLTVVNVLGSTAPAYDLVLSDLLPAGMTLAAGSVTADRGTVMTGNTPGDTTIRIALGDDPLLPTDTSLTPTDDTRVVVTYRARLDDTVEPGEALVNDARFAALSAPPALAGEDVRSVAGATTATVTVLMPVTLTKAIVATSPELGSGAFDPENPDLAIGGTVTYRLTATLSEGTQRLVITDTLPEGLVFEEGRVVSVGSGLPPALAGVVPTVSGQEVRFDFGVVVNSGNNDPGDGTVAVEIVARVADTPSTLPGTVLANAGTATVSSPTDPGRPGGTEIDTARVVADVVAPALVLEKSDPGGFARPGETITYTLTLRHAPGSTAPAYDLVIADTLADEALSLVPGTVTTSAGTVVTGNDPGDTSVAVSVDELAVGEVVTVTFAARVAATAPTGATVLNTATAAFDTSPGPGGQPGSVTDTAAVPLAPGFAKTIVSTSIAETAADSVTVGERITYELVATLPQGTVGDLVISDLLPPGLVPLAATVVSVGSGITGGALAPGDSGTIAGQAVRFEFGTVVNASGPAIGAEDQVTVRIVAEVADIPAVRDGAILANDARLDYAIRGETGREEDRVAVLVVEPALAIGKTVDRPAGDAGDLFTFTVTITPSGSGPAFDIVVTDTLPFPLVVEPGSLATTLGTATVIGDTIRIDIPVLLPTDPAVIVTFQARFGESIEPGQIVTNNATVSYASSPGPIGRPGGDSASATLVGAFPIALEKTIVATSLPETGSDLFDPDRPDLAIGEVATYRIVATLGEGTQRVVITDTLPLGLVPETAVITAVGAGLPPGLVGTPGVIAGQSVSFDLGTIVAAGNNDPSDDTITIEITARVADVPSNQSGTLLANDAALTVTAPTAPGNPGGTLVAGASAGAEVVAPLLTIEKSADRPFALLGEPVTYTLVLAHGPGSTAPAYGVALGDTLAGTSLALVSGSVTTSFGTIESGNGAGDTAVRVTAPVLPLGQSMVVTFQAIPVASPPQGVVQNTGGFDAASAPGGPAGFVRPFAGSDTAAVVLNSFFLGGPLFGGLDALERFLSEATPPPRSAPPPVYSGTATPGAAISFVVRDATGAIVAQETRHADLGGNWLVAMPGLETAPAPKENTETLRASMPVAGGPIRNVNADLPSVTREPPPPSTTAAAAALSLTPQQGLATRLDAEADGADNTRLYFAGTGGSSTFATGPVDALGEASPGGIAALATAMPGVSRPFGLALNKFAMEFLANSTVPSGRLN</sequence>
<dbReference type="InterPro" id="IPR051172">
    <property type="entry name" value="Chlamydia_OmcB"/>
</dbReference>
<dbReference type="PANTHER" id="PTHR34819">
    <property type="entry name" value="LARGE CYSTEINE-RICH PERIPLASMIC PROTEIN OMCB"/>
    <property type="match status" value="1"/>
</dbReference>
<dbReference type="Pfam" id="PF01345">
    <property type="entry name" value="DUF11"/>
    <property type="match status" value="2"/>
</dbReference>
<dbReference type="EMBL" id="CP076448">
    <property type="protein sequence ID" value="QXM23660.1"/>
    <property type="molecule type" value="Genomic_DNA"/>
</dbReference>
<gene>
    <name evidence="2" type="ORF">KO353_10070</name>
</gene>
<keyword evidence="3" id="KW-1185">Reference proteome</keyword>
<dbReference type="Proteomes" id="UP000694001">
    <property type="component" value="Chromosome"/>
</dbReference>
<proteinExistence type="predicted"/>
<evidence type="ECO:0000313" key="2">
    <source>
        <dbReference type="EMBL" id="QXM23660.1"/>
    </source>
</evidence>
<organism evidence="2 3">
    <name type="scientific">Elioraea tepida</name>
    <dbReference type="NCBI Taxonomy" id="2843330"/>
    <lineage>
        <taxon>Bacteria</taxon>
        <taxon>Pseudomonadati</taxon>
        <taxon>Pseudomonadota</taxon>
        <taxon>Alphaproteobacteria</taxon>
        <taxon>Acetobacterales</taxon>
        <taxon>Elioraeaceae</taxon>
        <taxon>Elioraea</taxon>
    </lineage>
</organism>
<feature type="domain" description="DUF11" evidence="1">
    <location>
        <begin position="1117"/>
        <end position="1236"/>
    </location>
</feature>
<dbReference type="InterPro" id="IPR047589">
    <property type="entry name" value="DUF11_rpt"/>
</dbReference>
<protein>
    <submittedName>
        <fullName evidence="2">DUF11 domain-containing protein</fullName>
    </submittedName>
</protein>
<accession>A0A975TZU1</accession>
<name>A0A975TZU1_9PROT</name>
<dbReference type="InterPro" id="IPR001434">
    <property type="entry name" value="OmcB-like_DUF11"/>
</dbReference>
<evidence type="ECO:0000313" key="3">
    <source>
        <dbReference type="Proteomes" id="UP000694001"/>
    </source>
</evidence>
<dbReference type="NCBIfam" id="TIGR01451">
    <property type="entry name" value="B_ant_repeat"/>
    <property type="match status" value="6"/>
</dbReference>
<dbReference type="PANTHER" id="PTHR34819:SF3">
    <property type="entry name" value="CELL SURFACE PROTEIN"/>
    <property type="match status" value="1"/>
</dbReference>
<evidence type="ECO:0000259" key="1">
    <source>
        <dbReference type="Pfam" id="PF01345"/>
    </source>
</evidence>
<dbReference type="KEGG" id="elio:KO353_10070"/>
<dbReference type="RefSeq" id="WP_218284541.1">
    <property type="nucleotide sequence ID" value="NZ_CP076448.1"/>
</dbReference>
<feature type="domain" description="DUF11" evidence="1">
    <location>
        <begin position="2644"/>
        <end position="2751"/>
    </location>
</feature>